<name>A0A5B6VGX5_9ROSI</name>
<dbReference type="PANTHER" id="PTHR32108">
    <property type="entry name" value="DNA-DIRECTED RNA POLYMERASE SUBUNIT ALPHA"/>
    <property type="match status" value="1"/>
</dbReference>
<reference evidence="2" key="1">
    <citation type="journal article" date="2019" name="Plant Biotechnol. J.">
        <title>Genome sequencing of the Australian wild diploid species Gossypium australe highlights disease resistance and delayed gland morphogenesis.</title>
        <authorList>
            <person name="Cai Y."/>
            <person name="Cai X."/>
            <person name="Wang Q."/>
            <person name="Wang P."/>
            <person name="Zhang Y."/>
            <person name="Cai C."/>
            <person name="Xu Y."/>
            <person name="Wang K."/>
            <person name="Zhou Z."/>
            <person name="Wang C."/>
            <person name="Geng S."/>
            <person name="Li B."/>
            <person name="Dong Q."/>
            <person name="Hou Y."/>
            <person name="Wang H."/>
            <person name="Ai P."/>
            <person name="Liu Z."/>
            <person name="Yi F."/>
            <person name="Sun M."/>
            <person name="An G."/>
            <person name="Cheng J."/>
            <person name="Zhang Y."/>
            <person name="Shi Q."/>
            <person name="Xie Y."/>
            <person name="Shi X."/>
            <person name="Chang Y."/>
            <person name="Huang F."/>
            <person name="Chen Y."/>
            <person name="Hong S."/>
            <person name="Mi L."/>
            <person name="Sun Q."/>
            <person name="Zhang L."/>
            <person name="Zhou B."/>
            <person name="Peng R."/>
            <person name="Zhang X."/>
            <person name="Liu F."/>
        </authorList>
    </citation>
    <scope>NUCLEOTIDE SEQUENCE [LARGE SCALE GENOMIC DNA]</scope>
    <source>
        <strain evidence="2">cv. PA1801</strain>
    </source>
</reference>
<dbReference type="EMBL" id="SMMG02000006">
    <property type="protein sequence ID" value="KAA3468383.1"/>
    <property type="molecule type" value="Genomic_DNA"/>
</dbReference>
<proteinExistence type="predicted"/>
<protein>
    <submittedName>
        <fullName evidence="1">Gag-pro-like protein</fullName>
    </submittedName>
</protein>
<dbReference type="Proteomes" id="UP000325315">
    <property type="component" value="Unassembled WGS sequence"/>
</dbReference>
<organism evidence="1 2">
    <name type="scientific">Gossypium australe</name>
    <dbReference type="NCBI Taxonomy" id="47621"/>
    <lineage>
        <taxon>Eukaryota</taxon>
        <taxon>Viridiplantae</taxon>
        <taxon>Streptophyta</taxon>
        <taxon>Embryophyta</taxon>
        <taxon>Tracheophyta</taxon>
        <taxon>Spermatophyta</taxon>
        <taxon>Magnoliopsida</taxon>
        <taxon>eudicotyledons</taxon>
        <taxon>Gunneridae</taxon>
        <taxon>Pentapetalae</taxon>
        <taxon>rosids</taxon>
        <taxon>malvids</taxon>
        <taxon>Malvales</taxon>
        <taxon>Malvaceae</taxon>
        <taxon>Malvoideae</taxon>
        <taxon>Gossypium</taxon>
    </lineage>
</organism>
<accession>A0A5B6VGX5</accession>
<sequence>MVGEEGIMTESQRQLEERCKWLEEKFKAMETTDSYCGIDAKDLSLRDLAHAFMKQYGHVTDMTPDRITLQNIEKRSSESFRQYAQRWREVAMQVQPPLLEKETTMLVINTLKSPFINHMLRNTTKSFSDIVMSCEMI</sequence>
<dbReference type="OrthoDB" id="1002091at2759"/>
<keyword evidence="2" id="KW-1185">Reference proteome</keyword>
<evidence type="ECO:0000313" key="2">
    <source>
        <dbReference type="Proteomes" id="UP000325315"/>
    </source>
</evidence>
<dbReference type="AlphaFoldDB" id="A0A5B6VGX5"/>
<comment type="caution">
    <text evidence="1">The sequence shown here is derived from an EMBL/GenBank/DDBJ whole genome shotgun (WGS) entry which is preliminary data.</text>
</comment>
<evidence type="ECO:0000313" key="1">
    <source>
        <dbReference type="EMBL" id="KAA3468383.1"/>
    </source>
</evidence>
<dbReference type="PANTHER" id="PTHR32108:SF5">
    <property type="entry name" value="DYNACTIN SUBUNIT 1-LIKE"/>
    <property type="match status" value="1"/>
</dbReference>
<gene>
    <name evidence="1" type="ORF">EPI10_014280</name>
</gene>